<proteinExistence type="predicted"/>
<sequence>MRVFGIKLRPPYAVRQRILWNERDYNNRLYQFAQIFTAIFQRGSSHFSNDTAMNLKFFLVVLFNGKLGVNSVDMARGTQPWDLCVAVDESGWANEKVPAEANPYLKEALEDFNAYEPWDHP</sequence>
<comment type="caution">
    <text evidence="1">The sequence shown here is derived from an EMBL/GenBank/DDBJ whole genome shotgun (WGS) entry which is preliminary data.</text>
</comment>
<evidence type="ECO:0000313" key="2">
    <source>
        <dbReference type="Proteomes" id="UP000730481"/>
    </source>
</evidence>
<evidence type="ECO:0000313" key="1">
    <source>
        <dbReference type="EMBL" id="KAF4334294.1"/>
    </source>
</evidence>
<name>A0A9P5A9Q4_9HYPO</name>
<protein>
    <submittedName>
        <fullName evidence="1">Uncharacterized protein</fullName>
    </submittedName>
</protein>
<organism evidence="1 2">
    <name type="scientific">Fusarium beomiforme</name>
    <dbReference type="NCBI Taxonomy" id="44412"/>
    <lineage>
        <taxon>Eukaryota</taxon>
        <taxon>Fungi</taxon>
        <taxon>Dikarya</taxon>
        <taxon>Ascomycota</taxon>
        <taxon>Pezizomycotina</taxon>
        <taxon>Sordariomycetes</taxon>
        <taxon>Hypocreomycetidae</taxon>
        <taxon>Hypocreales</taxon>
        <taxon>Nectriaceae</taxon>
        <taxon>Fusarium</taxon>
        <taxon>Fusarium burgessii species complex</taxon>
    </lineage>
</organism>
<keyword evidence="2" id="KW-1185">Reference proteome</keyword>
<reference evidence="1" key="2">
    <citation type="submission" date="2020-02" db="EMBL/GenBank/DDBJ databases">
        <title>Identification and distribution of gene clusters putatively required for synthesis of sphingolipid metabolism inhibitors in phylogenetically diverse species of the filamentous fungus Fusarium.</title>
        <authorList>
            <person name="Kim H.-S."/>
            <person name="Busman M."/>
            <person name="Brown D.W."/>
            <person name="Divon H."/>
            <person name="Uhlig S."/>
            <person name="Proctor R.H."/>
        </authorList>
    </citation>
    <scope>NUCLEOTIDE SEQUENCE</scope>
    <source>
        <strain evidence="1">NRRL 25174</strain>
    </source>
</reference>
<gene>
    <name evidence="1" type="ORF">FBEOM_11879</name>
</gene>
<dbReference type="Proteomes" id="UP000730481">
    <property type="component" value="Unassembled WGS sequence"/>
</dbReference>
<reference evidence="1" key="1">
    <citation type="journal article" date="2017" name="Mycologia">
        <title>Fusarium algeriense, sp. nov., a novel toxigenic crown rot pathogen of durum wheat from Algeria is nested in the Fusarium burgessii species complex.</title>
        <authorList>
            <person name="Laraba I."/>
            <person name="Keddad A."/>
            <person name="Boureghda H."/>
            <person name="Abdallah N."/>
            <person name="Vaughan M.M."/>
            <person name="Proctor R.H."/>
            <person name="Busman M."/>
            <person name="O'Donnell K."/>
        </authorList>
    </citation>
    <scope>NUCLEOTIDE SEQUENCE</scope>
    <source>
        <strain evidence="1">NRRL 25174</strain>
    </source>
</reference>
<dbReference type="EMBL" id="PVQB02000706">
    <property type="protein sequence ID" value="KAF4334294.1"/>
    <property type="molecule type" value="Genomic_DNA"/>
</dbReference>
<dbReference type="OrthoDB" id="10416444at2759"/>
<accession>A0A9P5A9Q4</accession>
<dbReference type="AlphaFoldDB" id="A0A9P5A9Q4"/>